<comment type="caution">
    <text evidence="6">The sequence shown here is derived from an EMBL/GenBank/DDBJ whole genome shotgun (WGS) entry which is preliminary data.</text>
</comment>
<dbReference type="InterPro" id="IPR000979">
    <property type="entry name" value="Phosphodiesterase_MJ0936/Vps29"/>
</dbReference>
<dbReference type="Pfam" id="PF12850">
    <property type="entry name" value="Metallophos_2"/>
    <property type="match status" value="1"/>
</dbReference>
<sequence length="216" mass="24413">MSLEDKVYNILAVGDLHIPDRCIRIPPEFEKILLSQKIDKILCTGNLNTRVGYGRLEEICRDIITVQGEFDNDREYSEVENVQIGDFTVTLFHGHKILPSNNPKQLETLALQYNSDILIFGSTHKLRICLNFQQLCINPGSFTGAFHPLSNSTNPSFVLMKIAKNHVCVESYELLEGQIFSSIQKFEKQTKNGSSIQQNNQIKTIVPLSDDTTVVL</sequence>
<organism evidence="6 7">
    <name type="scientific">Thelohanellus kitauei</name>
    <name type="common">Myxosporean</name>
    <dbReference type="NCBI Taxonomy" id="669202"/>
    <lineage>
        <taxon>Eukaryota</taxon>
        <taxon>Metazoa</taxon>
        <taxon>Cnidaria</taxon>
        <taxon>Myxozoa</taxon>
        <taxon>Myxosporea</taxon>
        <taxon>Bivalvulida</taxon>
        <taxon>Platysporina</taxon>
        <taxon>Myxobolidae</taxon>
        <taxon>Thelohanellus</taxon>
    </lineage>
</organism>
<protein>
    <recommendedName>
        <fullName evidence="2 4">Vacuolar protein sorting-associated protein 29</fullName>
    </recommendedName>
    <alternativeName>
        <fullName evidence="3 4">Vesicle protein sorting 29</fullName>
    </alternativeName>
</protein>
<evidence type="ECO:0000313" key="6">
    <source>
        <dbReference type="EMBL" id="KII63246.1"/>
    </source>
</evidence>
<evidence type="ECO:0000256" key="4">
    <source>
        <dbReference type="RuleBase" id="RU362040"/>
    </source>
</evidence>
<keyword evidence="7" id="KW-1185">Reference proteome</keyword>
<gene>
    <name evidence="6" type="ORF">RF11_03949</name>
</gene>
<comment type="function">
    <text evidence="4">Component of the commander complex that is essential for endosomal recycling of transmembrane cargos; the commander complex is composed of the Csubcomplex and the retriever subcomplex. Component of the retriever complex, which is a heterotrimeric complex related to retromer cargo-selective complex (CSC) and essential for retromer-independent retrieval and recycling of numerous cargos. Component of the retromer cargo-selective complex (CSC). The CSC is believed to be the core functional component of retromer or respective retromer complex variants acting to prevent missorting of selected transmembrane cargo proteins into the lysosomal degradation pathway. In the endosomes, retriever complex drives the retrieval and recycling of NxxY-motif-containing cargo proteins by coupling to snx17, a cargo essential for the homeostatic maintenance of numerous cell surface proteins associated with processes that include cell migration, cell adhesion, nutrient supply and cell signaling. The recruitment of the retriever complex to the endosomal membrane involves Cand WASH complexes.</text>
</comment>
<evidence type="ECO:0000256" key="1">
    <source>
        <dbReference type="ARBA" id="ARBA00005945"/>
    </source>
</evidence>
<dbReference type="GO" id="GO:0015031">
    <property type="term" value="P:protein transport"/>
    <property type="evidence" value="ECO:0007669"/>
    <property type="project" value="UniProtKB-KW"/>
</dbReference>
<dbReference type="OMA" id="IHGHQCI"/>
<dbReference type="InterPro" id="IPR029052">
    <property type="entry name" value="Metallo-depent_PP-like"/>
</dbReference>
<evidence type="ECO:0000256" key="2">
    <source>
        <dbReference type="ARBA" id="ARBA00017767"/>
    </source>
</evidence>
<dbReference type="NCBIfam" id="TIGR00040">
    <property type="entry name" value="yfcE"/>
    <property type="match status" value="1"/>
</dbReference>
<dbReference type="Gene3D" id="3.60.21.10">
    <property type="match status" value="1"/>
</dbReference>
<evidence type="ECO:0000256" key="3">
    <source>
        <dbReference type="ARBA" id="ARBA00031913"/>
    </source>
</evidence>
<dbReference type="Proteomes" id="UP000031668">
    <property type="component" value="Unassembled WGS sequence"/>
</dbReference>
<dbReference type="InterPro" id="IPR024654">
    <property type="entry name" value="Calcineurin-like_PHP_lpxH"/>
</dbReference>
<proteinExistence type="inferred from homology"/>
<name>A0A0C2MNN6_THEKT</name>
<dbReference type="PANTHER" id="PTHR11124">
    <property type="entry name" value="VACUOLAR SORTING PROTEIN VPS29"/>
    <property type="match status" value="1"/>
</dbReference>
<comment type="similarity">
    <text evidence="1 4">Belongs to the VPS29 family.</text>
</comment>
<reference evidence="6 7" key="1">
    <citation type="journal article" date="2014" name="Genome Biol. Evol.">
        <title>The genome of the myxosporean Thelohanellus kitauei shows adaptations to nutrient acquisition within its fish host.</title>
        <authorList>
            <person name="Yang Y."/>
            <person name="Xiong J."/>
            <person name="Zhou Z."/>
            <person name="Huo F."/>
            <person name="Miao W."/>
            <person name="Ran C."/>
            <person name="Liu Y."/>
            <person name="Zhang J."/>
            <person name="Feng J."/>
            <person name="Wang M."/>
            <person name="Wang M."/>
            <person name="Wang L."/>
            <person name="Yao B."/>
        </authorList>
    </citation>
    <scope>NUCLEOTIDE SEQUENCE [LARGE SCALE GENOMIC DNA]</scope>
    <source>
        <strain evidence="6">Wuqing</strain>
    </source>
</reference>
<keyword evidence="4" id="KW-0653">Protein transport</keyword>
<dbReference type="AlphaFoldDB" id="A0A0C2MNN6"/>
<accession>A0A0C2MNN6</accession>
<dbReference type="OrthoDB" id="10258130at2759"/>
<feature type="domain" description="Calcineurin-like phosphoesterase" evidence="5">
    <location>
        <begin position="9"/>
        <end position="163"/>
    </location>
</feature>
<keyword evidence="4" id="KW-0813">Transport</keyword>
<dbReference type="EMBL" id="JWZT01004756">
    <property type="protein sequence ID" value="KII63246.1"/>
    <property type="molecule type" value="Genomic_DNA"/>
</dbReference>
<evidence type="ECO:0000259" key="5">
    <source>
        <dbReference type="Pfam" id="PF12850"/>
    </source>
</evidence>
<evidence type="ECO:0000313" key="7">
    <source>
        <dbReference type="Proteomes" id="UP000031668"/>
    </source>
</evidence>
<dbReference type="SUPFAM" id="SSF56300">
    <property type="entry name" value="Metallo-dependent phosphatases"/>
    <property type="match status" value="1"/>
</dbReference>